<keyword evidence="1" id="KW-0472">Membrane</keyword>
<evidence type="ECO:0008006" key="5">
    <source>
        <dbReference type="Google" id="ProtNLM"/>
    </source>
</evidence>
<accession>A0A9P8VVV1</accession>
<gene>
    <name evidence="3" type="ORF">B0T10DRAFT_565602</name>
</gene>
<dbReference type="EMBL" id="JAGPYM010000026">
    <property type="protein sequence ID" value="KAH6880381.1"/>
    <property type="molecule type" value="Genomic_DNA"/>
</dbReference>
<protein>
    <recommendedName>
        <fullName evidence="5">Extracellular membrane protein CFEM domain-containing protein</fullName>
    </recommendedName>
</protein>
<evidence type="ECO:0000313" key="4">
    <source>
        <dbReference type="Proteomes" id="UP000777438"/>
    </source>
</evidence>
<evidence type="ECO:0000313" key="3">
    <source>
        <dbReference type="EMBL" id="KAH6880381.1"/>
    </source>
</evidence>
<keyword evidence="1" id="KW-1133">Transmembrane helix</keyword>
<organism evidence="3 4">
    <name type="scientific">Thelonectria olida</name>
    <dbReference type="NCBI Taxonomy" id="1576542"/>
    <lineage>
        <taxon>Eukaryota</taxon>
        <taxon>Fungi</taxon>
        <taxon>Dikarya</taxon>
        <taxon>Ascomycota</taxon>
        <taxon>Pezizomycotina</taxon>
        <taxon>Sordariomycetes</taxon>
        <taxon>Hypocreomycetidae</taxon>
        <taxon>Hypocreales</taxon>
        <taxon>Nectriaceae</taxon>
        <taxon>Thelonectria</taxon>
    </lineage>
</organism>
<evidence type="ECO:0000256" key="1">
    <source>
        <dbReference type="SAM" id="Phobius"/>
    </source>
</evidence>
<keyword evidence="4" id="KW-1185">Reference proteome</keyword>
<feature type="signal peptide" evidence="2">
    <location>
        <begin position="1"/>
        <end position="21"/>
    </location>
</feature>
<comment type="caution">
    <text evidence="3">The sequence shown here is derived from an EMBL/GenBank/DDBJ whole genome shotgun (WGS) entry which is preliminary data.</text>
</comment>
<sequence length="200" mass="21840">MQRTLTLTLVLSVLRLQLVIACSTTTFISTYEAYPECAASCLGCGDSSYSRNFANNCNYESGACCTSKYHDIIAETWSCVEGSCGDKVSREAFSTFVEFCKDKHNELQEKDMMLMLRVADKSHKPPLSAGQIIGISFGAVTCTATVIGLILRWIHYRHKKDCSKGDFGDCNGTQLIHQAQPTQVGAVINAVVSDPCTNLS</sequence>
<dbReference type="Proteomes" id="UP000777438">
    <property type="component" value="Unassembled WGS sequence"/>
</dbReference>
<name>A0A9P8VVV1_9HYPO</name>
<reference evidence="3 4" key="1">
    <citation type="journal article" date="2021" name="Nat. Commun.">
        <title>Genetic determinants of endophytism in the Arabidopsis root mycobiome.</title>
        <authorList>
            <person name="Mesny F."/>
            <person name="Miyauchi S."/>
            <person name="Thiergart T."/>
            <person name="Pickel B."/>
            <person name="Atanasova L."/>
            <person name="Karlsson M."/>
            <person name="Huettel B."/>
            <person name="Barry K.W."/>
            <person name="Haridas S."/>
            <person name="Chen C."/>
            <person name="Bauer D."/>
            <person name="Andreopoulos W."/>
            <person name="Pangilinan J."/>
            <person name="LaButti K."/>
            <person name="Riley R."/>
            <person name="Lipzen A."/>
            <person name="Clum A."/>
            <person name="Drula E."/>
            <person name="Henrissat B."/>
            <person name="Kohler A."/>
            <person name="Grigoriev I.V."/>
            <person name="Martin F.M."/>
            <person name="Hacquard S."/>
        </authorList>
    </citation>
    <scope>NUCLEOTIDE SEQUENCE [LARGE SCALE GENOMIC DNA]</scope>
    <source>
        <strain evidence="3 4">MPI-CAGE-CH-0241</strain>
    </source>
</reference>
<dbReference type="AlphaFoldDB" id="A0A9P8VVV1"/>
<proteinExistence type="predicted"/>
<dbReference type="OrthoDB" id="5089849at2759"/>
<feature type="chain" id="PRO_5040252434" description="Extracellular membrane protein CFEM domain-containing protein" evidence="2">
    <location>
        <begin position="22"/>
        <end position="200"/>
    </location>
</feature>
<keyword evidence="1" id="KW-0812">Transmembrane</keyword>
<evidence type="ECO:0000256" key="2">
    <source>
        <dbReference type="SAM" id="SignalP"/>
    </source>
</evidence>
<feature type="transmembrane region" description="Helical" evidence="1">
    <location>
        <begin position="132"/>
        <end position="154"/>
    </location>
</feature>
<keyword evidence="2" id="KW-0732">Signal</keyword>